<evidence type="ECO:0000313" key="1">
    <source>
        <dbReference type="EMBL" id="CAB3395562.1"/>
    </source>
</evidence>
<dbReference type="Proteomes" id="UP000502196">
    <property type="component" value="Chromosome"/>
</dbReference>
<accession>A0A6F9EF61</accession>
<sequence length="40" mass="4577">MRSLVIRVRSVPMRNGNLSHCVLVKRIARCVRSVPMRNGN</sequence>
<protein>
    <submittedName>
        <fullName evidence="1">Uncharacterized protein</fullName>
    </submittedName>
</protein>
<gene>
    <name evidence="1" type="ORF">COOX1_2974</name>
</gene>
<reference evidence="1 2" key="1">
    <citation type="submission" date="2020-04" db="EMBL/GenBank/DDBJ databases">
        <authorList>
            <person name="Hogendoorn C."/>
        </authorList>
    </citation>
    <scope>NUCLEOTIDE SEQUENCE [LARGE SCALE GENOMIC DNA]</scope>
    <source>
        <strain evidence="1">COOX1</strain>
    </source>
</reference>
<evidence type="ECO:0000313" key="2">
    <source>
        <dbReference type="Proteomes" id="UP000502196"/>
    </source>
</evidence>
<dbReference type="AlphaFoldDB" id="A0A6F9EF61"/>
<dbReference type="EMBL" id="LR792683">
    <property type="protein sequence ID" value="CAB3395562.1"/>
    <property type="molecule type" value="Genomic_DNA"/>
</dbReference>
<proteinExistence type="predicted"/>
<name>A0A6F9EF61_9BACL</name>
<organism evidence="1 2">
    <name type="scientific">Kyrpidia spormannii</name>
    <dbReference type="NCBI Taxonomy" id="2055160"/>
    <lineage>
        <taxon>Bacteria</taxon>
        <taxon>Bacillati</taxon>
        <taxon>Bacillota</taxon>
        <taxon>Bacilli</taxon>
        <taxon>Bacillales</taxon>
        <taxon>Alicyclobacillaceae</taxon>
        <taxon>Kyrpidia</taxon>
    </lineage>
</organism>